<dbReference type="Gene3D" id="3.90.1010.10">
    <property type="match status" value="1"/>
</dbReference>
<dbReference type="AlphaFoldDB" id="A0A9X4H779"/>
<gene>
    <name evidence="2" type="ORF">L7E55_15975</name>
</gene>
<name>A0A9X4H779_9FIRM</name>
<evidence type="ECO:0000313" key="3">
    <source>
        <dbReference type="Proteomes" id="UP001154312"/>
    </source>
</evidence>
<dbReference type="InterPro" id="IPR002871">
    <property type="entry name" value="NIF_FeS_clus_asmbl_NifU_N"/>
</dbReference>
<dbReference type="GO" id="GO:0005506">
    <property type="term" value="F:iron ion binding"/>
    <property type="evidence" value="ECO:0007669"/>
    <property type="project" value="InterPro"/>
</dbReference>
<dbReference type="PANTHER" id="PTHR10093">
    <property type="entry name" value="IRON-SULFUR CLUSTER ASSEMBLY ENZYME NIFU HOMOLOG"/>
    <property type="match status" value="1"/>
</dbReference>
<dbReference type="RefSeq" id="WP_277445343.1">
    <property type="nucleotide sequence ID" value="NZ_JAKOAV010000044.1"/>
</dbReference>
<comment type="caution">
    <text evidence="2">The sequence shown here is derived from an EMBL/GenBank/DDBJ whole genome shotgun (WGS) entry which is preliminary data.</text>
</comment>
<dbReference type="CDD" id="cd06664">
    <property type="entry name" value="IscU_like"/>
    <property type="match status" value="1"/>
</dbReference>
<reference evidence="2" key="1">
    <citation type="submission" date="2022-02" db="EMBL/GenBank/DDBJ databases">
        <authorList>
            <person name="Leng L."/>
        </authorList>
    </citation>
    <scope>NUCLEOTIDE SEQUENCE</scope>
    <source>
        <strain evidence="2">JI</strain>
    </source>
</reference>
<sequence>MEISVYDNEVLMNHFMNPSNVGKIENADGIGMAGNPSCSDYVKIYIKVDGDQLKDIKYEVHGCPAAIATSSVFSELVKGKPIMEALDVNDQDVVKALNGLPEQKLHCSCMAVEAFDKAVIDWIMRILPEHKEEIESMVKSTQKGKLDG</sequence>
<dbReference type="Proteomes" id="UP001154312">
    <property type="component" value="Unassembled WGS sequence"/>
</dbReference>
<evidence type="ECO:0000259" key="1">
    <source>
        <dbReference type="Pfam" id="PF01592"/>
    </source>
</evidence>
<organism evidence="2 3">
    <name type="scientific">Pelotomaculum isophthalicicum JI</name>
    <dbReference type="NCBI Taxonomy" id="947010"/>
    <lineage>
        <taxon>Bacteria</taxon>
        <taxon>Bacillati</taxon>
        <taxon>Bacillota</taxon>
        <taxon>Clostridia</taxon>
        <taxon>Eubacteriales</taxon>
        <taxon>Desulfotomaculaceae</taxon>
        <taxon>Pelotomaculum</taxon>
    </lineage>
</organism>
<dbReference type="EMBL" id="JAKOAV010000044">
    <property type="protein sequence ID" value="MDF9409827.1"/>
    <property type="molecule type" value="Genomic_DNA"/>
</dbReference>
<evidence type="ECO:0000313" key="2">
    <source>
        <dbReference type="EMBL" id="MDF9409827.1"/>
    </source>
</evidence>
<dbReference type="GO" id="GO:0016226">
    <property type="term" value="P:iron-sulfur cluster assembly"/>
    <property type="evidence" value="ECO:0007669"/>
    <property type="project" value="InterPro"/>
</dbReference>
<dbReference type="GO" id="GO:0051536">
    <property type="term" value="F:iron-sulfur cluster binding"/>
    <property type="evidence" value="ECO:0007669"/>
    <property type="project" value="InterPro"/>
</dbReference>
<proteinExistence type="predicted"/>
<accession>A0A9X4H779</accession>
<feature type="domain" description="NIF system FeS cluster assembly NifU N-terminal" evidence="1">
    <location>
        <begin position="8"/>
        <end position="125"/>
    </location>
</feature>
<protein>
    <submittedName>
        <fullName evidence="2">Iron-sulfur cluster assembly scaffold protein</fullName>
    </submittedName>
</protein>
<dbReference type="Pfam" id="PF01592">
    <property type="entry name" value="NifU_N"/>
    <property type="match status" value="1"/>
</dbReference>
<dbReference type="SUPFAM" id="SSF82649">
    <property type="entry name" value="SufE/NifU"/>
    <property type="match status" value="1"/>
</dbReference>
<keyword evidence="3" id="KW-1185">Reference proteome</keyword>